<dbReference type="Pfam" id="PF00015">
    <property type="entry name" value="MCPsignal"/>
    <property type="match status" value="1"/>
</dbReference>
<evidence type="ECO:0000256" key="4">
    <source>
        <dbReference type="SAM" id="Phobius"/>
    </source>
</evidence>
<keyword evidence="4" id="KW-1133">Transmembrane helix</keyword>
<dbReference type="STRING" id="34097.SAMN02745150_01008"/>
<dbReference type="PANTHER" id="PTHR43531:SF11">
    <property type="entry name" value="METHYL-ACCEPTING CHEMOTAXIS PROTEIN 3"/>
    <property type="match status" value="1"/>
</dbReference>
<dbReference type="OrthoDB" id="366232at2"/>
<feature type="domain" description="T-SNARE coiled-coil homology" evidence="6">
    <location>
        <begin position="504"/>
        <end position="566"/>
    </location>
</feature>
<evidence type="ECO:0000256" key="3">
    <source>
        <dbReference type="PROSITE-ProRule" id="PRU00284"/>
    </source>
</evidence>
<keyword evidence="4" id="KW-0812">Transmembrane</keyword>
<evidence type="ECO:0000313" key="7">
    <source>
        <dbReference type="EMBL" id="SFB83583.1"/>
    </source>
</evidence>
<reference evidence="8" key="1">
    <citation type="submission" date="2016-10" db="EMBL/GenBank/DDBJ databases">
        <authorList>
            <person name="Varghese N."/>
            <person name="Submissions S."/>
        </authorList>
    </citation>
    <scope>NUCLEOTIDE SEQUENCE [LARGE SCALE GENOMIC DNA]</scope>
    <source>
        <strain evidence="8">ATCC 43811</strain>
    </source>
</reference>
<feature type="transmembrane region" description="Helical" evidence="4">
    <location>
        <begin position="169"/>
        <end position="189"/>
    </location>
</feature>
<proteinExistence type="inferred from homology"/>
<dbReference type="GO" id="GO:0007165">
    <property type="term" value="P:signal transduction"/>
    <property type="evidence" value="ECO:0007669"/>
    <property type="project" value="UniProtKB-KW"/>
</dbReference>
<gene>
    <name evidence="7" type="ORF">SAMN02745150_01008</name>
</gene>
<dbReference type="SMART" id="SM00283">
    <property type="entry name" value="MA"/>
    <property type="match status" value="1"/>
</dbReference>
<evidence type="ECO:0000259" key="6">
    <source>
        <dbReference type="PROSITE" id="PS50192"/>
    </source>
</evidence>
<protein>
    <submittedName>
        <fullName evidence="7">Methyl-accepting chemotaxis protein</fullName>
    </submittedName>
</protein>
<sequence>MAFSLRKIIRAIFYSIRFRVFIIMAVVAVAISSVFLFISHLETKTTRAISQLAYIDELKLLISDYYWYSVKGSTEEDTKKLHIKSQLLLDKEGSVYKFATQSSEEPYLSGVSDINELFLMVQQAGRINDSYQLERLVIQSQQYPKISTYNALTSLTGAGIQSMVVNRSLLITILVGTLILAFIFLQIIAARIGMISNTTHMLIGQEDQLDVSIRPRFYANDETRIIIDNLNLFLSRIENSISLTYMSLRKMLYQTNKMNDESEGGQLEIQVIQDSTERIFRQIHHQIGSISEAAAALEEMERTLDMIFINISRQSAAMTQSAATLEEMGRQVEGIAGIATDTSNLAVKLTEAANKGNEAVEASVVSIRDVAEYSTQIIKLLKLITDIAKQTNLLAMNASIEAAHAGEAGRGFAIVAEEIRRLSETTNKNAKEIRTVVDTMVEKIENSVSQAHTAGEDLLQINEYANNVEDRISQLNNMMQEQNTATHEMIGTIEGLVTLAQEIKLSMEEQKHGLHEYSTTISMLRENFTDTKSSLDSHKSSIDNLLRIMEDVNIRIELNKKQMETIVTFIRYFKINPEYIVSENAIEQEQEQEFINIKTSEIVR</sequence>
<dbReference type="RefSeq" id="WP_092319263.1">
    <property type="nucleotide sequence ID" value="NZ_FOKY01000009.1"/>
</dbReference>
<dbReference type="InterPro" id="IPR000727">
    <property type="entry name" value="T_SNARE_dom"/>
</dbReference>
<dbReference type="PROSITE" id="PS50111">
    <property type="entry name" value="CHEMOTAXIS_TRANSDUC_2"/>
    <property type="match status" value="1"/>
</dbReference>
<keyword evidence="4" id="KW-0472">Membrane</keyword>
<keyword evidence="1" id="KW-0145">Chemotaxis</keyword>
<comment type="similarity">
    <text evidence="2">Belongs to the methyl-accepting chemotaxis (MCP) protein family.</text>
</comment>
<evidence type="ECO:0000313" key="8">
    <source>
        <dbReference type="Proteomes" id="UP000240042"/>
    </source>
</evidence>
<evidence type="ECO:0000256" key="2">
    <source>
        <dbReference type="ARBA" id="ARBA00029447"/>
    </source>
</evidence>
<dbReference type="EMBL" id="FOKY01000009">
    <property type="protein sequence ID" value="SFB83583.1"/>
    <property type="molecule type" value="Genomic_DNA"/>
</dbReference>
<dbReference type="InterPro" id="IPR051310">
    <property type="entry name" value="MCP_chemotaxis"/>
</dbReference>
<feature type="transmembrane region" description="Helical" evidence="4">
    <location>
        <begin position="20"/>
        <end position="38"/>
    </location>
</feature>
<accession>A0A1I1EF75</accession>
<dbReference type="InterPro" id="IPR004089">
    <property type="entry name" value="MCPsignal_dom"/>
</dbReference>
<feature type="domain" description="Methyl-accepting transducer" evidence="5">
    <location>
        <begin position="289"/>
        <end position="511"/>
    </location>
</feature>
<dbReference type="SUPFAM" id="SSF58104">
    <property type="entry name" value="Methyl-accepting chemotaxis protein (MCP) signaling domain"/>
    <property type="match status" value="1"/>
</dbReference>
<dbReference type="PANTHER" id="PTHR43531">
    <property type="entry name" value="PROTEIN ICFG"/>
    <property type="match status" value="1"/>
</dbReference>
<keyword evidence="8" id="KW-1185">Reference proteome</keyword>
<dbReference type="PROSITE" id="PS50192">
    <property type="entry name" value="T_SNARE"/>
    <property type="match status" value="1"/>
</dbReference>
<dbReference type="GO" id="GO:0004888">
    <property type="term" value="F:transmembrane signaling receptor activity"/>
    <property type="evidence" value="ECO:0007669"/>
    <property type="project" value="TreeGrafter"/>
</dbReference>
<evidence type="ECO:0000256" key="1">
    <source>
        <dbReference type="ARBA" id="ARBA00022500"/>
    </source>
</evidence>
<organism evidence="7 8">
    <name type="scientific">Brevinema andersonii</name>
    <dbReference type="NCBI Taxonomy" id="34097"/>
    <lineage>
        <taxon>Bacteria</taxon>
        <taxon>Pseudomonadati</taxon>
        <taxon>Spirochaetota</taxon>
        <taxon>Spirochaetia</taxon>
        <taxon>Brevinematales</taxon>
        <taxon>Brevinemataceae</taxon>
        <taxon>Brevinema</taxon>
    </lineage>
</organism>
<dbReference type="GO" id="GO:0006935">
    <property type="term" value="P:chemotaxis"/>
    <property type="evidence" value="ECO:0007669"/>
    <property type="project" value="UniProtKB-KW"/>
</dbReference>
<keyword evidence="3" id="KW-0807">Transducer</keyword>
<dbReference type="GO" id="GO:0005886">
    <property type="term" value="C:plasma membrane"/>
    <property type="evidence" value="ECO:0007669"/>
    <property type="project" value="TreeGrafter"/>
</dbReference>
<dbReference type="Proteomes" id="UP000240042">
    <property type="component" value="Unassembled WGS sequence"/>
</dbReference>
<name>A0A1I1EF75_BREAD</name>
<evidence type="ECO:0000259" key="5">
    <source>
        <dbReference type="PROSITE" id="PS50111"/>
    </source>
</evidence>
<dbReference type="AlphaFoldDB" id="A0A1I1EF75"/>
<dbReference type="Gene3D" id="1.10.287.950">
    <property type="entry name" value="Methyl-accepting chemotaxis protein"/>
    <property type="match status" value="1"/>
</dbReference>